<dbReference type="InterPro" id="IPR001304">
    <property type="entry name" value="C-type_lectin-like"/>
</dbReference>
<reference evidence="4" key="1">
    <citation type="journal article" date="2021" name="Insects">
        <title>Identification of 35 C-Type Lectins in the Oriental Armyworm, Mythimna separata (Walker).</title>
        <authorList>
            <person name="Li H."/>
            <person name="Liu F.-F."/>
            <person name="Fu L.-Q."/>
            <person name="Liu Z."/>
            <person name="Zhang W.-T."/>
            <person name="Wang Q."/>
            <person name="Rao X.-J."/>
        </authorList>
    </citation>
    <scope>NUCLEOTIDE SEQUENCE</scope>
</reference>
<dbReference type="InterPro" id="IPR016187">
    <property type="entry name" value="CTDL_fold"/>
</dbReference>
<feature type="domain" description="C-type lectin" evidence="3">
    <location>
        <begin position="43"/>
        <end position="148"/>
    </location>
</feature>
<reference evidence="4" key="2">
    <citation type="submission" date="2021-02" db="EMBL/GenBank/DDBJ databases">
        <authorList>
            <person name="Rao X."/>
        </authorList>
    </citation>
    <scope>NUCLEOTIDE SEQUENCE</scope>
</reference>
<feature type="chain" id="PRO_5034574883" evidence="2">
    <location>
        <begin position="20"/>
        <end position="325"/>
    </location>
</feature>
<dbReference type="InterPro" id="IPR016186">
    <property type="entry name" value="C-type_lectin-like/link_sf"/>
</dbReference>
<evidence type="ECO:0000313" key="4">
    <source>
        <dbReference type="EMBL" id="QWY13115.1"/>
    </source>
</evidence>
<dbReference type="PROSITE" id="PS00615">
    <property type="entry name" value="C_TYPE_LECTIN_1"/>
    <property type="match status" value="1"/>
</dbReference>
<feature type="domain" description="C-type lectin" evidence="3">
    <location>
        <begin position="172"/>
        <end position="300"/>
    </location>
</feature>
<evidence type="ECO:0000256" key="1">
    <source>
        <dbReference type="ARBA" id="ARBA00023157"/>
    </source>
</evidence>
<evidence type="ECO:0000256" key="2">
    <source>
        <dbReference type="SAM" id="SignalP"/>
    </source>
</evidence>
<organism evidence="4">
    <name type="scientific">Mythimna separata</name>
    <name type="common">Oriental armyworm</name>
    <name type="synonym">Pseudaletia separata</name>
    <dbReference type="NCBI Taxonomy" id="271217"/>
    <lineage>
        <taxon>Eukaryota</taxon>
        <taxon>Metazoa</taxon>
        <taxon>Ecdysozoa</taxon>
        <taxon>Arthropoda</taxon>
        <taxon>Hexapoda</taxon>
        <taxon>Insecta</taxon>
        <taxon>Pterygota</taxon>
        <taxon>Neoptera</taxon>
        <taxon>Endopterygota</taxon>
        <taxon>Lepidoptera</taxon>
        <taxon>Glossata</taxon>
        <taxon>Ditrysia</taxon>
        <taxon>Noctuoidea</taxon>
        <taxon>Noctuidae</taxon>
        <taxon>Noctuinae</taxon>
        <taxon>Hadenini</taxon>
        <taxon>Mythimna</taxon>
    </lineage>
</organism>
<name>A0A8F3HLS5_MYTSE</name>
<dbReference type="SMART" id="SM00034">
    <property type="entry name" value="CLECT"/>
    <property type="match status" value="2"/>
</dbReference>
<sequence>MKSTLKYFVLLFCLNFIEGSFRCDYKYSFLAKAWFKHFVVPATWSDARLRCALEGAALASPTTLKIKTEMMNLIRDSALKQEVFTGIHATLSQGDYHTVEGTPLLKIPVVWAADEPDNKNNMESCLTLNSNGEVADRSCEGTRPYICYRPDNSQVEANECGTIDPAYRLDVRTNKCYKFHLEPRNFSRASFACMAEGGHLAVINSDTEATVLRELFATIDKNDMLGMPESWKNAALIGFYDWGEHGEWRTVHGQTLSEAGYSRWNSGEPTTTEGEFCGSLWRNGYLNDVWCDKNFSFICEKDPQYPGVCRADQPSFIKDAQSQCG</sequence>
<dbReference type="PANTHER" id="PTHR22803">
    <property type="entry name" value="MANNOSE, PHOSPHOLIPASE, LECTIN RECEPTOR RELATED"/>
    <property type="match status" value="1"/>
</dbReference>
<evidence type="ECO:0000259" key="3">
    <source>
        <dbReference type="PROSITE" id="PS50041"/>
    </source>
</evidence>
<dbReference type="AlphaFoldDB" id="A0A8F3HLS5"/>
<dbReference type="InterPro" id="IPR018378">
    <property type="entry name" value="C-type_lectin_CS"/>
</dbReference>
<keyword evidence="1" id="KW-1015">Disulfide bond</keyword>
<dbReference type="PROSITE" id="PS50041">
    <property type="entry name" value="C_TYPE_LECTIN_2"/>
    <property type="match status" value="2"/>
</dbReference>
<dbReference type="Pfam" id="PF00059">
    <property type="entry name" value="Lectin_C"/>
    <property type="match status" value="2"/>
</dbReference>
<dbReference type="EMBL" id="MW658745">
    <property type="protein sequence ID" value="QWY13115.1"/>
    <property type="molecule type" value="mRNA"/>
</dbReference>
<dbReference type="CDD" id="cd00037">
    <property type="entry name" value="CLECT"/>
    <property type="match status" value="2"/>
</dbReference>
<dbReference type="InterPro" id="IPR050111">
    <property type="entry name" value="C-type_lectin/snaclec_domain"/>
</dbReference>
<feature type="signal peptide" evidence="2">
    <location>
        <begin position="1"/>
        <end position="19"/>
    </location>
</feature>
<accession>A0A8F3HLS5</accession>
<proteinExistence type="evidence at transcript level"/>
<dbReference type="SUPFAM" id="SSF56436">
    <property type="entry name" value="C-type lectin-like"/>
    <property type="match status" value="2"/>
</dbReference>
<protein>
    <submittedName>
        <fullName evidence="4">IML18</fullName>
    </submittedName>
</protein>
<dbReference type="Gene3D" id="3.10.100.10">
    <property type="entry name" value="Mannose-Binding Protein A, subunit A"/>
    <property type="match status" value="2"/>
</dbReference>
<keyword evidence="2" id="KW-0732">Signal</keyword>